<comment type="caution">
    <text evidence="2">The sequence shown here is derived from an EMBL/GenBank/DDBJ whole genome shotgun (WGS) entry which is preliminary data.</text>
</comment>
<proteinExistence type="predicted"/>
<reference evidence="2 3" key="2">
    <citation type="submission" date="2017-07" db="EMBL/GenBank/DDBJ databases">
        <title>Candidatus Dactylopiibacterium carminicum, a nitrogen-fixing symbiont of the cochineal insect Dactylopius coccus and Dactylopius opuntiae (Hemiptera: Coccoidea: Dactylopiidae).</title>
        <authorList>
            <person name="Vera A."/>
        </authorList>
    </citation>
    <scope>NUCLEOTIDE SEQUENCE [LARGE SCALE GENOMIC DNA]</scope>
    <source>
        <strain evidence="2 3">NFDCM</strain>
    </source>
</reference>
<dbReference type="Proteomes" id="UP000216107">
    <property type="component" value="Unassembled WGS sequence"/>
</dbReference>
<protein>
    <submittedName>
        <fullName evidence="2">Uncharacterized protein</fullName>
    </submittedName>
</protein>
<organism evidence="2 3">
    <name type="scientific">Candidatus Dactylopiibacterium carminicum</name>
    <dbReference type="NCBI Taxonomy" id="857335"/>
    <lineage>
        <taxon>Bacteria</taxon>
        <taxon>Pseudomonadati</taxon>
        <taxon>Pseudomonadota</taxon>
        <taxon>Betaproteobacteria</taxon>
        <taxon>Rhodocyclales</taxon>
        <taxon>Rhodocyclaceae</taxon>
        <taxon>Candidatus Dactylopiibacterium</taxon>
    </lineage>
</organism>
<keyword evidence="4" id="KW-1185">Reference proteome</keyword>
<dbReference type="EMBL" id="MDUX01000050">
    <property type="protein sequence ID" value="KAF7598387.1"/>
    <property type="molecule type" value="Genomic_DNA"/>
</dbReference>
<dbReference type="EMBL" id="NMRN01000046">
    <property type="protein sequence ID" value="PAS92134.1"/>
    <property type="molecule type" value="Genomic_DNA"/>
</dbReference>
<reference evidence="1 4" key="1">
    <citation type="submission" date="2016-08" db="EMBL/GenBank/DDBJ databases">
        <title>Candidatus Dactylopiibacterium carminicum genome sequence.</title>
        <authorList>
            <person name="Ramirez-Puebla S.T."/>
            <person name="Ormeno-Orrillo E."/>
            <person name="Vera-Ponce De Leon A."/>
            <person name="Luis L."/>
            <person name="Sanchez-Flores A."/>
            <person name="Monica R."/>
            <person name="Martinez-Romero E."/>
        </authorList>
    </citation>
    <scope>NUCLEOTIDE SEQUENCE [LARGE SCALE GENOMIC DNA]</scope>
    <source>
        <strain evidence="1">END1</strain>
    </source>
</reference>
<evidence type="ECO:0000313" key="3">
    <source>
        <dbReference type="Proteomes" id="UP000216107"/>
    </source>
</evidence>
<dbReference type="Proteomes" id="UP000623509">
    <property type="component" value="Unassembled WGS sequence"/>
</dbReference>
<gene>
    <name evidence="1" type="ORF">BGI27_13405</name>
    <name evidence="2" type="ORF">CGU29_12775</name>
</gene>
<name>A0A272EPT9_9RHOO</name>
<sequence>MKGRQITFSEGDLQGMAAAFDPQRQPAPLVLGHPENDQPELGQAQKLLVKGSKLYALALVGTALEALVKARCYAKVSATFIPPFADSNPTPGAYYLKHIGFLGATPPAVKGMEDPSFTDRGDGVSFGETEAIIMPTGSFVFSRPGLTCDPERLALHRLATEYRETCPALSYAEAITLANGALTF</sequence>
<accession>A0A272EPT9</accession>
<dbReference type="AlphaFoldDB" id="A0A272EPT9"/>
<evidence type="ECO:0000313" key="1">
    <source>
        <dbReference type="EMBL" id="KAF7598387.1"/>
    </source>
</evidence>
<evidence type="ECO:0000313" key="4">
    <source>
        <dbReference type="Proteomes" id="UP000623509"/>
    </source>
</evidence>
<evidence type="ECO:0000313" key="2">
    <source>
        <dbReference type="EMBL" id="PAS92134.1"/>
    </source>
</evidence>